<gene>
    <name evidence="1" type="ORF">MENTE1834_LOCUS8189</name>
</gene>
<keyword evidence="2" id="KW-1185">Reference proteome</keyword>
<evidence type="ECO:0000313" key="1">
    <source>
        <dbReference type="EMBL" id="CAK5033654.1"/>
    </source>
</evidence>
<accession>A0ACB0Y618</accession>
<name>A0ACB0Y618_MELEN</name>
<organism evidence="1 2">
    <name type="scientific">Meloidogyne enterolobii</name>
    <name type="common">Root-knot nematode worm</name>
    <name type="synonym">Meloidogyne mayaguensis</name>
    <dbReference type="NCBI Taxonomy" id="390850"/>
    <lineage>
        <taxon>Eukaryota</taxon>
        <taxon>Metazoa</taxon>
        <taxon>Ecdysozoa</taxon>
        <taxon>Nematoda</taxon>
        <taxon>Chromadorea</taxon>
        <taxon>Rhabditida</taxon>
        <taxon>Tylenchina</taxon>
        <taxon>Tylenchomorpha</taxon>
        <taxon>Tylenchoidea</taxon>
        <taxon>Meloidogynidae</taxon>
        <taxon>Meloidogyninae</taxon>
        <taxon>Meloidogyne</taxon>
    </lineage>
</organism>
<dbReference type="Proteomes" id="UP001497535">
    <property type="component" value="Unassembled WGS sequence"/>
</dbReference>
<reference evidence="1" key="1">
    <citation type="submission" date="2023-11" db="EMBL/GenBank/DDBJ databases">
        <authorList>
            <person name="Poullet M."/>
        </authorList>
    </citation>
    <scope>NUCLEOTIDE SEQUENCE</scope>
    <source>
        <strain evidence="1">E1834</strain>
    </source>
</reference>
<evidence type="ECO:0000313" key="2">
    <source>
        <dbReference type="Proteomes" id="UP001497535"/>
    </source>
</evidence>
<comment type="caution">
    <text evidence="1">The sequence shown here is derived from an EMBL/GenBank/DDBJ whole genome shotgun (WGS) entry which is preliminary data.</text>
</comment>
<sequence length="189" mass="22671">MKFISVLIILIFNSTLWSLINSVKNNKNQNELNIVEQPSKDLSKVLNDGAESSTNPLNQKYKEILKFKPKITKNDKTENNYNEKRLHRKEYLKNYYQKNREARQEYKRIYYRNNQEKMRGSSRKYYHNNKEKKLESMRKYRLRKKNDIQQNDCLKLIKIQSHNNEGTSSDNQQYNNYGAGLVYASNETL</sequence>
<dbReference type="EMBL" id="CAVMJV010000007">
    <property type="protein sequence ID" value="CAK5033654.1"/>
    <property type="molecule type" value="Genomic_DNA"/>
</dbReference>
<proteinExistence type="predicted"/>
<protein>
    <submittedName>
        <fullName evidence="1">Uncharacterized protein</fullName>
    </submittedName>
</protein>